<keyword evidence="7" id="KW-0627">Porphyrin biosynthesis</keyword>
<comment type="pathway">
    <text evidence="3">Porphyrin-containing compound metabolism; protoporphyrin-IX biosynthesis; coproporphyrinogen-III from 5-aminolevulinate: step 2/4.</text>
</comment>
<proteinExistence type="inferred from homology"/>
<evidence type="ECO:0000256" key="1">
    <source>
        <dbReference type="ARBA" id="ARBA00001916"/>
    </source>
</evidence>
<dbReference type="FunCoup" id="A0A6P8HTS0">
    <property type="interactions" value="769"/>
</dbReference>
<dbReference type="Pfam" id="PF01379">
    <property type="entry name" value="Porphobil_deam"/>
    <property type="match status" value="1"/>
</dbReference>
<dbReference type="NCBIfam" id="TIGR00212">
    <property type="entry name" value="hemC"/>
    <property type="match status" value="1"/>
</dbReference>
<dbReference type="PROSITE" id="PS00533">
    <property type="entry name" value="PORPHOBILINOGEN_DEAM"/>
    <property type="match status" value="1"/>
</dbReference>
<dbReference type="GO" id="GO:0004418">
    <property type="term" value="F:hydroxymethylbilane synthase activity"/>
    <property type="evidence" value="ECO:0007669"/>
    <property type="project" value="UniProtKB-EC"/>
</dbReference>
<comment type="cofactor">
    <cofactor evidence="1">
        <name>dipyrromethane</name>
        <dbReference type="ChEBI" id="CHEBI:60342"/>
    </cofactor>
</comment>
<feature type="domain" description="Porphobilinogen deaminase N-terminal" evidence="9">
    <location>
        <begin position="11"/>
        <end position="222"/>
    </location>
</feature>
<accession>A0A6P8HTS0</accession>
<dbReference type="PANTHER" id="PTHR11557">
    <property type="entry name" value="PORPHOBILINOGEN DEAMINASE"/>
    <property type="match status" value="1"/>
</dbReference>
<evidence type="ECO:0000256" key="8">
    <source>
        <dbReference type="ARBA" id="ARBA00033064"/>
    </source>
</evidence>
<organism evidence="11 12">
    <name type="scientific">Actinia tenebrosa</name>
    <name type="common">Australian red waratah sea anemone</name>
    <dbReference type="NCBI Taxonomy" id="6105"/>
    <lineage>
        <taxon>Eukaryota</taxon>
        <taxon>Metazoa</taxon>
        <taxon>Cnidaria</taxon>
        <taxon>Anthozoa</taxon>
        <taxon>Hexacorallia</taxon>
        <taxon>Actiniaria</taxon>
        <taxon>Actiniidae</taxon>
        <taxon>Actinia</taxon>
    </lineage>
</organism>
<dbReference type="PIRSF" id="PIRSF001438">
    <property type="entry name" value="4pyrrol_synth_OHMeBilane_synth"/>
    <property type="match status" value="1"/>
</dbReference>
<dbReference type="AlphaFoldDB" id="A0A6P8HTS0"/>
<name>A0A6P8HTS0_ACTTE</name>
<dbReference type="InterPro" id="IPR022419">
    <property type="entry name" value="Porphobilin_deaminase_cofac_BS"/>
</dbReference>
<dbReference type="RefSeq" id="XP_031559794.1">
    <property type="nucleotide sequence ID" value="XM_031703934.1"/>
</dbReference>
<dbReference type="InterPro" id="IPR000860">
    <property type="entry name" value="HemC"/>
</dbReference>
<dbReference type="HAMAP" id="MF_00260">
    <property type="entry name" value="Porphobil_deam"/>
    <property type="match status" value="1"/>
</dbReference>
<dbReference type="CDD" id="cd13645">
    <property type="entry name" value="PBP2_HuPBGD_like"/>
    <property type="match status" value="1"/>
</dbReference>
<dbReference type="InterPro" id="IPR036803">
    <property type="entry name" value="Porphobilinogen_deaminase_C_sf"/>
</dbReference>
<dbReference type="PRINTS" id="PR00151">
    <property type="entry name" value="PORPHBDMNASE"/>
</dbReference>
<comment type="similarity">
    <text evidence="4">Belongs to the HMBS family.</text>
</comment>
<dbReference type="Gene3D" id="3.40.190.10">
    <property type="entry name" value="Periplasmic binding protein-like II"/>
    <property type="match status" value="2"/>
</dbReference>
<evidence type="ECO:0000256" key="3">
    <source>
        <dbReference type="ARBA" id="ARBA00004735"/>
    </source>
</evidence>
<dbReference type="Proteomes" id="UP000515163">
    <property type="component" value="Unplaced"/>
</dbReference>
<evidence type="ECO:0000256" key="6">
    <source>
        <dbReference type="ARBA" id="ARBA00022679"/>
    </source>
</evidence>
<dbReference type="FunFam" id="3.40.190.10:FF:000004">
    <property type="entry name" value="Porphobilinogen deaminase"/>
    <property type="match status" value="1"/>
</dbReference>
<dbReference type="InterPro" id="IPR022417">
    <property type="entry name" value="Porphobilin_deaminase_N"/>
</dbReference>
<dbReference type="SUPFAM" id="SSF54782">
    <property type="entry name" value="Porphobilinogen deaminase (hydroxymethylbilane synthase), C-terminal domain"/>
    <property type="match status" value="1"/>
</dbReference>
<dbReference type="Gene3D" id="3.30.160.40">
    <property type="entry name" value="Porphobilinogen deaminase, C-terminal domain"/>
    <property type="match status" value="1"/>
</dbReference>
<dbReference type="InterPro" id="IPR022418">
    <property type="entry name" value="Porphobilinogen_deaminase_C"/>
</dbReference>
<sequence>MGLKHEAGSTVKVGTRDSALAMVQTNFIVGKLKELNPGVSFDLVSMQTIGDEVLDKPLPKIGESSLFTKELEIALEDGRWADLLVHSLKDLPTNLPPGMAIGAIYKRQDPHDALILHLKHKGLKLQDLPAGSVIGTCSLRRIAQLTRKFPHLKFENVRGNLNTRLRKLDENGLYDALILAKAGLDRLGWKDRIDQVITPDECLYAVGQGALAVELNIKDSKTVAMIAELYDFETAVVCAAERAFLRQLEGGCSVPVGVESVFKDNKLTLTGAVLSLDGKKCVQETMTTDIPPVNEDKKGNQPTLGVSSILMPSHMYDAMHQGEELGQNLAKDLIARGADVILAQAKLEISTDPK</sequence>
<dbReference type="OrthoDB" id="564646at2759"/>
<comment type="function">
    <text evidence="2">Tetrapolymerization of the monopyrrole PBG into the hydroxymethylbilane pre-uroporphyrinogen in several discrete steps.</text>
</comment>
<reference evidence="12" key="1">
    <citation type="submission" date="2025-08" db="UniProtKB">
        <authorList>
            <consortium name="RefSeq"/>
        </authorList>
    </citation>
    <scope>IDENTIFICATION</scope>
    <source>
        <tissue evidence="12">Tentacle</tissue>
    </source>
</reference>
<evidence type="ECO:0000256" key="5">
    <source>
        <dbReference type="ARBA" id="ARBA00012655"/>
    </source>
</evidence>
<dbReference type="InParanoid" id="A0A6P8HTS0"/>
<dbReference type="FunFam" id="3.40.190.10:FF:000005">
    <property type="entry name" value="Porphobilinogen deaminase"/>
    <property type="match status" value="1"/>
</dbReference>
<dbReference type="KEGG" id="aten:116295972"/>
<evidence type="ECO:0000313" key="11">
    <source>
        <dbReference type="Proteomes" id="UP000515163"/>
    </source>
</evidence>
<gene>
    <name evidence="12" type="primary">LOC116295972</name>
</gene>
<dbReference type="GO" id="GO:0006782">
    <property type="term" value="P:protoporphyrinogen IX biosynthetic process"/>
    <property type="evidence" value="ECO:0007669"/>
    <property type="project" value="UniProtKB-UniPathway"/>
</dbReference>
<keyword evidence="6" id="KW-0808">Transferase</keyword>
<feature type="domain" description="Porphobilinogen deaminase C-terminal" evidence="10">
    <location>
        <begin position="237"/>
        <end position="290"/>
    </location>
</feature>
<evidence type="ECO:0000259" key="9">
    <source>
        <dbReference type="Pfam" id="PF01379"/>
    </source>
</evidence>
<evidence type="ECO:0000259" key="10">
    <source>
        <dbReference type="Pfam" id="PF03900"/>
    </source>
</evidence>
<protein>
    <recommendedName>
        <fullName evidence="5">hydroxymethylbilane synthase</fullName>
        <ecNumber evidence="5">2.5.1.61</ecNumber>
    </recommendedName>
    <alternativeName>
        <fullName evidence="8">Hydroxymethylbilane synthase</fullName>
    </alternativeName>
</protein>
<evidence type="ECO:0000313" key="12">
    <source>
        <dbReference type="RefSeq" id="XP_031559794.1"/>
    </source>
</evidence>
<evidence type="ECO:0000256" key="7">
    <source>
        <dbReference type="ARBA" id="ARBA00023244"/>
    </source>
</evidence>
<dbReference type="PANTHER" id="PTHR11557:SF0">
    <property type="entry name" value="PORPHOBILINOGEN DEAMINASE"/>
    <property type="match status" value="1"/>
</dbReference>
<dbReference type="GeneID" id="116295972"/>
<evidence type="ECO:0000256" key="4">
    <source>
        <dbReference type="ARBA" id="ARBA00005638"/>
    </source>
</evidence>
<keyword evidence="11" id="KW-1185">Reference proteome</keyword>
<evidence type="ECO:0000256" key="2">
    <source>
        <dbReference type="ARBA" id="ARBA00002869"/>
    </source>
</evidence>
<dbReference type="EC" id="2.5.1.61" evidence="5"/>
<dbReference type="Pfam" id="PF03900">
    <property type="entry name" value="Porphobil_deamC"/>
    <property type="match status" value="1"/>
</dbReference>
<dbReference type="SUPFAM" id="SSF53850">
    <property type="entry name" value="Periplasmic binding protein-like II"/>
    <property type="match status" value="1"/>
</dbReference>
<dbReference type="GO" id="GO:0005737">
    <property type="term" value="C:cytoplasm"/>
    <property type="evidence" value="ECO:0007669"/>
    <property type="project" value="TreeGrafter"/>
</dbReference>
<dbReference type="UniPathway" id="UPA00251">
    <property type="reaction ID" value="UER00319"/>
</dbReference>